<keyword evidence="3 5" id="KW-1133">Transmembrane helix</keyword>
<dbReference type="InterPro" id="IPR052185">
    <property type="entry name" value="IPC_Synthase-Related"/>
</dbReference>
<sequence>MTEIAAVRGSRTFGSRDRFGDLALGLDGDAVPGYGGRSRLRGPVGLTWWSEILLLAVLYALYSLVRNSVGDVSTIAFENATAILHLEDAWNLAFERGLNDWVQGSGVLAALVAVHYATLHFLVTPAVLVWLYRRRRAEYRVVSGALMATTAVALLGFYFMPTAPPRLMSGEDFVDVMSQTASWGWWPASGAPASDAISNQFAAMPSLHCAWALWCGIVLAVMVRRTWVRVVGVLYPLSTFFVVMGSGNHFLLDVLAGAVLLLVVGGVVVLGARQVQNRRTTAATA</sequence>
<gene>
    <name evidence="7" type="ORF">SAMN05660991_03576</name>
</gene>
<keyword evidence="4 5" id="KW-0472">Membrane</keyword>
<feature type="domain" description="Inositolphosphotransferase Aur1/Ipt1" evidence="6">
    <location>
        <begin position="82"/>
        <end position="264"/>
    </location>
</feature>
<feature type="transmembrane region" description="Helical" evidence="5">
    <location>
        <begin position="139"/>
        <end position="160"/>
    </location>
</feature>
<dbReference type="GO" id="GO:0016020">
    <property type="term" value="C:membrane"/>
    <property type="evidence" value="ECO:0007669"/>
    <property type="project" value="UniProtKB-SubCell"/>
</dbReference>
<proteinExistence type="predicted"/>
<evidence type="ECO:0000256" key="2">
    <source>
        <dbReference type="ARBA" id="ARBA00022692"/>
    </source>
</evidence>
<comment type="subcellular location">
    <subcellularLocation>
        <location evidence="1">Membrane</location>
        <topology evidence="1">Multi-pass membrane protein</topology>
    </subcellularLocation>
</comment>
<evidence type="ECO:0000313" key="8">
    <source>
        <dbReference type="Proteomes" id="UP000198960"/>
    </source>
</evidence>
<evidence type="ECO:0000259" key="6">
    <source>
        <dbReference type="Pfam" id="PF14378"/>
    </source>
</evidence>
<dbReference type="Proteomes" id="UP000198960">
    <property type="component" value="Unassembled WGS sequence"/>
</dbReference>
<keyword evidence="2 5" id="KW-0812">Transmembrane</keyword>
<protein>
    <submittedName>
        <fullName evidence="7">PAP2 superfamily protein</fullName>
    </submittedName>
</protein>
<dbReference type="InterPro" id="IPR026841">
    <property type="entry name" value="Aur1/Ipt1"/>
</dbReference>
<dbReference type="PANTHER" id="PTHR31310">
    <property type="match status" value="1"/>
</dbReference>
<dbReference type="Pfam" id="PF14378">
    <property type="entry name" value="PAP2_3"/>
    <property type="match status" value="1"/>
</dbReference>
<feature type="transmembrane region" description="Helical" evidence="5">
    <location>
        <begin position="201"/>
        <end position="220"/>
    </location>
</feature>
<dbReference type="Gene3D" id="1.20.144.10">
    <property type="entry name" value="Phosphatidic acid phosphatase type 2/haloperoxidase"/>
    <property type="match status" value="1"/>
</dbReference>
<dbReference type="PANTHER" id="PTHR31310:SF7">
    <property type="entry name" value="PA-PHOSPHATASE RELATED-FAMILY PROTEIN DDB_G0268928"/>
    <property type="match status" value="1"/>
</dbReference>
<organism evidence="7 8">
    <name type="scientific">Trujillonella endophytica</name>
    <dbReference type="NCBI Taxonomy" id="673521"/>
    <lineage>
        <taxon>Bacteria</taxon>
        <taxon>Bacillati</taxon>
        <taxon>Actinomycetota</taxon>
        <taxon>Actinomycetes</taxon>
        <taxon>Geodermatophilales</taxon>
        <taxon>Geodermatophilaceae</taxon>
        <taxon>Trujillonella</taxon>
    </lineage>
</organism>
<feature type="transmembrane region" description="Helical" evidence="5">
    <location>
        <begin position="107"/>
        <end position="132"/>
    </location>
</feature>
<dbReference type="CDD" id="cd03386">
    <property type="entry name" value="PAP2_Aur1_like"/>
    <property type="match status" value="1"/>
</dbReference>
<evidence type="ECO:0000256" key="1">
    <source>
        <dbReference type="ARBA" id="ARBA00004141"/>
    </source>
</evidence>
<dbReference type="AlphaFoldDB" id="A0A1H8VIG3"/>
<accession>A0A1H8VIG3</accession>
<name>A0A1H8VIG3_9ACTN</name>
<feature type="transmembrane region" description="Helical" evidence="5">
    <location>
        <begin position="250"/>
        <end position="272"/>
    </location>
</feature>
<evidence type="ECO:0000256" key="4">
    <source>
        <dbReference type="ARBA" id="ARBA00023136"/>
    </source>
</evidence>
<dbReference type="EMBL" id="FOEE01000012">
    <property type="protein sequence ID" value="SEP15205.1"/>
    <property type="molecule type" value="Genomic_DNA"/>
</dbReference>
<dbReference type="RefSeq" id="WP_211435702.1">
    <property type="nucleotide sequence ID" value="NZ_FOEE01000012.1"/>
</dbReference>
<feature type="transmembrane region" description="Helical" evidence="5">
    <location>
        <begin position="227"/>
        <end position="244"/>
    </location>
</feature>
<evidence type="ECO:0000313" key="7">
    <source>
        <dbReference type="EMBL" id="SEP15205.1"/>
    </source>
</evidence>
<dbReference type="STRING" id="673521.SAMN05660991_03576"/>
<reference evidence="8" key="1">
    <citation type="submission" date="2016-10" db="EMBL/GenBank/DDBJ databases">
        <authorList>
            <person name="Varghese N."/>
            <person name="Submissions S."/>
        </authorList>
    </citation>
    <scope>NUCLEOTIDE SEQUENCE [LARGE SCALE GENOMIC DNA]</scope>
    <source>
        <strain evidence="8">DSM 45413</strain>
    </source>
</reference>
<keyword evidence="8" id="KW-1185">Reference proteome</keyword>
<feature type="transmembrane region" description="Helical" evidence="5">
    <location>
        <begin position="46"/>
        <end position="65"/>
    </location>
</feature>
<evidence type="ECO:0000256" key="5">
    <source>
        <dbReference type="SAM" id="Phobius"/>
    </source>
</evidence>
<evidence type="ECO:0000256" key="3">
    <source>
        <dbReference type="ARBA" id="ARBA00022989"/>
    </source>
</evidence>